<dbReference type="RefSeq" id="WP_318649138.1">
    <property type="nucleotide sequence ID" value="NZ_CP137852.1"/>
</dbReference>
<keyword evidence="1" id="KW-1133">Transmembrane helix</keyword>
<evidence type="ECO:0000256" key="1">
    <source>
        <dbReference type="SAM" id="Phobius"/>
    </source>
</evidence>
<feature type="transmembrane region" description="Helical" evidence="1">
    <location>
        <begin position="54"/>
        <end position="76"/>
    </location>
</feature>
<evidence type="ECO:0000313" key="2">
    <source>
        <dbReference type="EMBL" id="WPB85172.1"/>
    </source>
</evidence>
<dbReference type="EMBL" id="CP137852">
    <property type="protein sequence ID" value="WPB85172.1"/>
    <property type="molecule type" value="Genomic_DNA"/>
</dbReference>
<feature type="transmembrane region" description="Helical" evidence="1">
    <location>
        <begin position="138"/>
        <end position="158"/>
    </location>
</feature>
<proteinExistence type="predicted"/>
<feature type="transmembrane region" description="Helical" evidence="1">
    <location>
        <begin position="88"/>
        <end position="109"/>
    </location>
</feature>
<keyword evidence="1" id="KW-0472">Membrane</keyword>
<gene>
    <name evidence="2" type="ORF">R9Z33_24165</name>
</gene>
<sequence length="175" mass="19390">MSTAVPPGGHPKGLKARLLHELEEYGTIFAYLYVAFATVIFYRDAVLRAEGIAFGAYGFAFFKALVMAKFMVLGHAARLGERLRGRRLFINVVYRASLFMALLVAFSMIEEAVVGLLHGRAAADAIRDMADGSLREKFAYALLLWVILLPYFALRVLGEVLGKGELKRIFLSRAA</sequence>
<keyword evidence="3" id="KW-1185">Reference proteome</keyword>
<accession>A0ABZ0PHT4</accession>
<reference evidence="2 3" key="1">
    <citation type="submission" date="2023-11" db="EMBL/GenBank/DDBJ databases">
        <title>Arctic aerobic anoxygenic photoheterotroph Sediminicoccus rosea KRV36 adapts its photosynthesis to long days of polar summer.</title>
        <authorList>
            <person name="Tomasch J."/>
            <person name="Kopejtka K."/>
            <person name="Bily T."/>
            <person name="Gardiner A.T."/>
            <person name="Gardian Z."/>
            <person name="Shivaramu S."/>
            <person name="Koblizek M."/>
            <person name="Engelhardt F."/>
            <person name="Kaftan D."/>
        </authorList>
    </citation>
    <scope>NUCLEOTIDE SEQUENCE [LARGE SCALE GENOMIC DNA]</scope>
    <source>
        <strain evidence="2 3">R-30</strain>
    </source>
</reference>
<evidence type="ECO:0008006" key="4">
    <source>
        <dbReference type="Google" id="ProtNLM"/>
    </source>
</evidence>
<feature type="transmembrane region" description="Helical" evidence="1">
    <location>
        <begin position="25"/>
        <end position="42"/>
    </location>
</feature>
<name>A0ABZ0PHT4_9PROT</name>
<evidence type="ECO:0000313" key="3">
    <source>
        <dbReference type="Proteomes" id="UP001305521"/>
    </source>
</evidence>
<protein>
    <recommendedName>
        <fullName evidence="4">Tripartite ATP-independent transporter, DctQ component</fullName>
    </recommendedName>
</protein>
<dbReference type="Proteomes" id="UP001305521">
    <property type="component" value="Chromosome"/>
</dbReference>
<keyword evidence="1" id="KW-0812">Transmembrane</keyword>
<organism evidence="2 3">
    <name type="scientific">Sediminicoccus rosea</name>
    <dbReference type="NCBI Taxonomy" id="1225128"/>
    <lineage>
        <taxon>Bacteria</taxon>
        <taxon>Pseudomonadati</taxon>
        <taxon>Pseudomonadota</taxon>
        <taxon>Alphaproteobacteria</taxon>
        <taxon>Acetobacterales</taxon>
        <taxon>Roseomonadaceae</taxon>
        <taxon>Sediminicoccus</taxon>
    </lineage>
</organism>